<evidence type="ECO:0000313" key="2">
    <source>
        <dbReference type="EMBL" id="GAA0152272.1"/>
    </source>
</evidence>
<gene>
    <name evidence="2" type="ORF">LIER_10791</name>
</gene>
<feature type="domain" description="NmrA-like" evidence="1">
    <location>
        <begin position="3"/>
        <end position="79"/>
    </location>
</feature>
<proteinExistence type="predicted"/>
<protein>
    <recommendedName>
        <fullName evidence="1">NmrA-like domain-containing protein</fullName>
    </recommendedName>
</protein>
<dbReference type="InterPro" id="IPR008030">
    <property type="entry name" value="NmrA-like"/>
</dbReference>
<dbReference type="PANTHER" id="PTHR43349">
    <property type="entry name" value="PINORESINOL REDUCTASE-RELATED"/>
    <property type="match status" value="1"/>
</dbReference>
<dbReference type="EMBL" id="BAABME010001951">
    <property type="protein sequence ID" value="GAA0152272.1"/>
    <property type="molecule type" value="Genomic_DNA"/>
</dbReference>
<dbReference type="PANTHER" id="PTHR43349:SF93">
    <property type="entry name" value="ISOFLAVONE REDUCTASE HOMOLOG P3-RELATED"/>
    <property type="match status" value="1"/>
</dbReference>
<dbReference type="AlphaFoldDB" id="A0AAV3PKI7"/>
<evidence type="ECO:0000259" key="1">
    <source>
        <dbReference type="Pfam" id="PF05368"/>
    </source>
</evidence>
<keyword evidence="3" id="KW-1185">Reference proteome</keyword>
<dbReference type="InterPro" id="IPR050608">
    <property type="entry name" value="NmrA-type/Isoflavone_red_sf"/>
</dbReference>
<name>A0AAV3PKI7_LITER</name>
<organism evidence="2 3">
    <name type="scientific">Lithospermum erythrorhizon</name>
    <name type="common">Purple gromwell</name>
    <name type="synonym">Lithospermum officinale var. erythrorhizon</name>
    <dbReference type="NCBI Taxonomy" id="34254"/>
    <lineage>
        <taxon>Eukaryota</taxon>
        <taxon>Viridiplantae</taxon>
        <taxon>Streptophyta</taxon>
        <taxon>Embryophyta</taxon>
        <taxon>Tracheophyta</taxon>
        <taxon>Spermatophyta</taxon>
        <taxon>Magnoliopsida</taxon>
        <taxon>eudicotyledons</taxon>
        <taxon>Gunneridae</taxon>
        <taxon>Pentapetalae</taxon>
        <taxon>asterids</taxon>
        <taxon>lamiids</taxon>
        <taxon>Boraginales</taxon>
        <taxon>Boraginaceae</taxon>
        <taxon>Boraginoideae</taxon>
        <taxon>Lithospermeae</taxon>
        <taxon>Lithospermum</taxon>
    </lineage>
</organism>
<reference evidence="2 3" key="1">
    <citation type="submission" date="2024-01" db="EMBL/GenBank/DDBJ databases">
        <title>The complete chloroplast genome sequence of Lithospermum erythrorhizon: insights into the phylogenetic relationship among Boraginaceae species and the maternal lineages of purple gromwells.</title>
        <authorList>
            <person name="Okada T."/>
            <person name="Watanabe K."/>
        </authorList>
    </citation>
    <scope>NUCLEOTIDE SEQUENCE [LARGE SCALE GENOMIC DNA]</scope>
</reference>
<comment type="caution">
    <text evidence="2">The sequence shown here is derived from an EMBL/GenBank/DDBJ whole genome shotgun (WGS) entry which is preliminary data.</text>
</comment>
<sequence length="91" mass="10289">MFELWEMKSGKTLEKTYIPELELLEMIKNSTIPDNIFLSVCYSVAIKGDYMNYDIDPGTGVDASKRYPRVKYTSVEGYFDQVLLTGTASSA</sequence>
<dbReference type="Proteomes" id="UP001454036">
    <property type="component" value="Unassembled WGS sequence"/>
</dbReference>
<dbReference type="Pfam" id="PF05368">
    <property type="entry name" value="NmrA"/>
    <property type="match status" value="1"/>
</dbReference>
<accession>A0AAV3PKI7</accession>
<dbReference type="Gene3D" id="3.90.25.10">
    <property type="entry name" value="UDP-galactose 4-epimerase, domain 1"/>
    <property type="match status" value="1"/>
</dbReference>
<evidence type="ECO:0000313" key="3">
    <source>
        <dbReference type="Proteomes" id="UP001454036"/>
    </source>
</evidence>